<name>A0A7V7KX04_9GAMM</name>
<comment type="caution">
    <text evidence="4">The sequence shown here is derived from an EMBL/GenBank/DDBJ whole genome shotgun (WGS) entry which is preliminary data.</text>
</comment>
<dbReference type="InterPro" id="IPR016047">
    <property type="entry name" value="M23ase_b-sheet_dom"/>
</dbReference>
<dbReference type="Gene3D" id="2.70.70.10">
    <property type="entry name" value="Glucose Permease (Domain IIA)"/>
    <property type="match status" value="1"/>
</dbReference>
<feature type="chain" id="PRO_5031461755" evidence="1">
    <location>
        <begin position="20"/>
        <end position="298"/>
    </location>
</feature>
<evidence type="ECO:0000256" key="1">
    <source>
        <dbReference type="SAM" id="SignalP"/>
    </source>
</evidence>
<protein>
    <submittedName>
        <fullName evidence="4">DUF4124 domain-containing protein</fullName>
    </submittedName>
</protein>
<dbReference type="PANTHER" id="PTHR21666">
    <property type="entry name" value="PEPTIDASE-RELATED"/>
    <property type="match status" value="1"/>
</dbReference>
<dbReference type="GO" id="GO:0004222">
    <property type="term" value="F:metalloendopeptidase activity"/>
    <property type="evidence" value="ECO:0007669"/>
    <property type="project" value="TreeGrafter"/>
</dbReference>
<reference evidence="4 5" key="1">
    <citation type="submission" date="2018-07" db="EMBL/GenBank/DDBJ databases">
        <title>Pseudomonas laoshanensis sp. nov., isolated from soil.</title>
        <authorList>
            <person name="Sun J."/>
            <person name="Yu L."/>
            <person name="Wang M."/>
            <person name="Zhang C."/>
        </authorList>
    </citation>
    <scope>NUCLEOTIDE SEQUENCE [LARGE SCALE GENOMIC DNA]</scope>
    <source>
        <strain evidence="4 5">Y22</strain>
    </source>
</reference>
<dbReference type="Proteomes" id="UP000463138">
    <property type="component" value="Unassembled WGS sequence"/>
</dbReference>
<feature type="domain" description="DUF4124" evidence="3">
    <location>
        <begin position="9"/>
        <end position="37"/>
    </location>
</feature>
<dbReference type="InterPro" id="IPR050570">
    <property type="entry name" value="Cell_wall_metabolism_enzyme"/>
</dbReference>
<dbReference type="Pfam" id="PF01551">
    <property type="entry name" value="Peptidase_M23"/>
    <property type="match status" value="1"/>
</dbReference>
<keyword evidence="5" id="KW-1185">Reference proteome</keyword>
<sequence length="298" mass="32213">MRTFFTGLALLLASPVLLASTIYKYVDSNGVVTYTDKETKGAEIFVFRDAMVETFDKDVYVTTDKHAGGETLVVHNDLYAPVEVELSIESAKNLIGVPAKPVRWILQPRQQMRLLTLAPEVGAGPPSYSYKLRHAVGDPRAKHALKDYPLPWQGGPFRVTQGPGGGYSHTGAKGRYAIDIAMPEGTPIVASRPGVVVKTENNQSGRGTNPSGNFVRLLHDDGTMSVYLHLKHRSVVVQEGQRVNVGTPLGKSGNTGNSTGPHLHFVVQKNVGLDTISIPFAFTQAVDRLPNFAVGGEP</sequence>
<feature type="domain" description="M23ase beta-sheet core" evidence="2">
    <location>
        <begin position="176"/>
        <end position="270"/>
    </location>
</feature>
<evidence type="ECO:0000259" key="3">
    <source>
        <dbReference type="Pfam" id="PF13511"/>
    </source>
</evidence>
<keyword evidence="1" id="KW-0732">Signal</keyword>
<dbReference type="InterPro" id="IPR025392">
    <property type="entry name" value="DUF4124"/>
</dbReference>
<accession>A0A7V7KX04</accession>
<dbReference type="SUPFAM" id="SSF51261">
    <property type="entry name" value="Duplicated hybrid motif"/>
    <property type="match status" value="1"/>
</dbReference>
<evidence type="ECO:0000313" key="4">
    <source>
        <dbReference type="EMBL" id="KAA0693957.1"/>
    </source>
</evidence>
<dbReference type="AlphaFoldDB" id="A0A7V7KX04"/>
<organism evidence="4 5">
    <name type="scientific">Halopseudomonas laoshanensis</name>
    <dbReference type="NCBI Taxonomy" id="2268758"/>
    <lineage>
        <taxon>Bacteria</taxon>
        <taxon>Pseudomonadati</taxon>
        <taxon>Pseudomonadota</taxon>
        <taxon>Gammaproteobacteria</taxon>
        <taxon>Pseudomonadales</taxon>
        <taxon>Pseudomonadaceae</taxon>
        <taxon>Halopseudomonas</taxon>
    </lineage>
</organism>
<dbReference type="PANTHER" id="PTHR21666:SF294">
    <property type="entry name" value="PEPTIDASE M23"/>
    <property type="match status" value="1"/>
</dbReference>
<evidence type="ECO:0000313" key="5">
    <source>
        <dbReference type="Proteomes" id="UP000463138"/>
    </source>
</evidence>
<dbReference type="RefSeq" id="WP_149332817.1">
    <property type="nucleotide sequence ID" value="NZ_JBHOFR010000001.1"/>
</dbReference>
<evidence type="ECO:0000259" key="2">
    <source>
        <dbReference type="Pfam" id="PF01551"/>
    </source>
</evidence>
<dbReference type="Pfam" id="PF13511">
    <property type="entry name" value="DUF4124"/>
    <property type="match status" value="1"/>
</dbReference>
<proteinExistence type="predicted"/>
<dbReference type="EMBL" id="QOVF01000003">
    <property type="protein sequence ID" value="KAA0693957.1"/>
    <property type="molecule type" value="Genomic_DNA"/>
</dbReference>
<dbReference type="OrthoDB" id="9809488at2"/>
<dbReference type="CDD" id="cd12797">
    <property type="entry name" value="M23_peptidase"/>
    <property type="match status" value="1"/>
</dbReference>
<feature type="signal peptide" evidence="1">
    <location>
        <begin position="1"/>
        <end position="19"/>
    </location>
</feature>
<dbReference type="InterPro" id="IPR011055">
    <property type="entry name" value="Dup_hybrid_motif"/>
</dbReference>
<gene>
    <name evidence="4" type="ORF">DT594_11575</name>
</gene>